<dbReference type="SUPFAM" id="SSF52009">
    <property type="entry name" value="Phosphohistidine domain"/>
    <property type="match status" value="1"/>
</dbReference>
<name>A0A1G2M1F8_9BACT</name>
<proteinExistence type="inferred from homology"/>
<dbReference type="InterPro" id="IPR008279">
    <property type="entry name" value="PEP-util_enz_mobile_dom"/>
</dbReference>
<dbReference type="GO" id="GO:0005524">
    <property type="term" value="F:ATP binding"/>
    <property type="evidence" value="ECO:0007669"/>
    <property type="project" value="UniProtKB-KW"/>
</dbReference>
<comment type="similarity">
    <text evidence="1">Belongs to the PEP-utilizing enzyme family.</text>
</comment>
<dbReference type="GO" id="GO:0008986">
    <property type="term" value="F:pyruvate, water dikinase activity"/>
    <property type="evidence" value="ECO:0007669"/>
    <property type="project" value="InterPro"/>
</dbReference>
<gene>
    <name evidence="5" type="ORF">A2664_03715</name>
</gene>
<dbReference type="Proteomes" id="UP000178873">
    <property type="component" value="Unassembled WGS sequence"/>
</dbReference>
<dbReference type="Gene3D" id="3.50.30.10">
    <property type="entry name" value="Phosphohistidine domain"/>
    <property type="match status" value="1"/>
</dbReference>
<sequence length="349" mass="40233">MDKRPVYTKYFSRDFTLATIEVWWRAEAVNPKIWTTKQQPFLPYIIFEYTGKVIQGFYNQQGIRWVEQLLIDEALRTGSFSYIEIPFRKVFEKIKNIYENEPILSHKELVEFLQAYESMWTWFEAVWWGWESSLFDLYKDKLGEQFSSLMKLRKETERFVPGSEATIRKSLEKLYPALGDLVAVLQIKEIENNTPPSLEILRQRASGYFFTNNELYVGASRSFVEEKFNIQFEEINVKADLKEFKGQSAFKGIVRGVAKVLYGVREIDKIKSGDIIVAPMTLPDFLPAMKRAAAFVTDEGGVVCHAAIMARELQKPCIVATKIATKALKDGDEIEVDANTGIVKILKRA</sequence>
<dbReference type="AlphaFoldDB" id="A0A1G2M1F8"/>
<feature type="domain" description="PEP-utilising enzyme mobile" evidence="4">
    <location>
        <begin position="270"/>
        <end position="341"/>
    </location>
</feature>
<dbReference type="PANTHER" id="PTHR43030">
    <property type="entry name" value="PHOSPHOENOLPYRUVATE SYNTHASE"/>
    <property type="match status" value="1"/>
</dbReference>
<evidence type="ECO:0000313" key="6">
    <source>
        <dbReference type="Proteomes" id="UP000178873"/>
    </source>
</evidence>
<dbReference type="InterPro" id="IPR036637">
    <property type="entry name" value="Phosphohistidine_dom_sf"/>
</dbReference>
<dbReference type="PANTHER" id="PTHR43030:SF1">
    <property type="entry name" value="PHOSPHOENOLPYRUVATE SYNTHASE"/>
    <property type="match status" value="1"/>
</dbReference>
<reference evidence="5 6" key="1">
    <citation type="journal article" date="2016" name="Nat. Commun.">
        <title>Thousands of microbial genomes shed light on interconnected biogeochemical processes in an aquifer system.</title>
        <authorList>
            <person name="Anantharaman K."/>
            <person name="Brown C.T."/>
            <person name="Hug L.A."/>
            <person name="Sharon I."/>
            <person name="Castelle C.J."/>
            <person name="Probst A.J."/>
            <person name="Thomas B.C."/>
            <person name="Singh A."/>
            <person name="Wilkins M.J."/>
            <person name="Karaoz U."/>
            <person name="Brodie E.L."/>
            <person name="Williams K.H."/>
            <person name="Hubbard S.S."/>
            <person name="Banfield J.F."/>
        </authorList>
    </citation>
    <scope>NUCLEOTIDE SEQUENCE [LARGE SCALE GENOMIC DNA]</scope>
</reference>
<keyword evidence="2" id="KW-0547">Nucleotide-binding</keyword>
<dbReference type="Pfam" id="PF00391">
    <property type="entry name" value="PEP-utilizers"/>
    <property type="match status" value="1"/>
</dbReference>
<evidence type="ECO:0000313" key="5">
    <source>
        <dbReference type="EMBL" id="OHA17697.1"/>
    </source>
</evidence>
<comment type="caution">
    <text evidence="5">The sequence shown here is derived from an EMBL/GenBank/DDBJ whole genome shotgun (WGS) entry which is preliminary data.</text>
</comment>
<dbReference type="InterPro" id="IPR006319">
    <property type="entry name" value="PEP_synth"/>
</dbReference>
<dbReference type="EMBL" id="MHRF01000013">
    <property type="protein sequence ID" value="OHA17697.1"/>
    <property type="molecule type" value="Genomic_DNA"/>
</dbReference>
<accession>A0A1G2M1F8</accession>
<organism evidence="5 6">
    <name type="scientific">Candidatus Taylorbacteria bacterium RIFCSPHIGHO2_01_FULL_46_22b</name>
    <dbReference type="NCBI Taxonomy" id="1802301"/>
    <lineage>
        <taxon>Bacteria</taxon>
        <taxon>Candidatus Tayloriibacteriota</taxon>
    </lineage>
</organism>
<evidence type="ECO:0000256" key="2">
    <source>
        <dbReference type="ARBA" id="ARBA00022741"/>
    </source>
</evidence>
<evidence type="ECO:0000256" key="3">
    <source>
        <dbReference type="ARBA" id="ARBA00022840"/>
    </source>
</evidence>
<protein>
    <recommendedName>
        <fullName evidence="4">PEP-utilising enzyme mobile domain-containing protein</fullName>
    </recommendedName>
</protein>
<evidence type="ECO:0000256" key="1">
    <source>
        <dbReference type="ARBA" id="ARBA00007837"/>
    </source>
</evidence>
<evidence type="ECO:0000259" key="4">
    <source>
        <dbReference type="Pfam" id="PF00391"/>
    </source>
</evidence>
<keyword evidence="3" id="KW-0067">ATP-binding</keyword>
<dbReference type="STRING" id="1802301.A2664_03715"/>